<organism evidence="3 4">
    <name type="scientific">Cerrena zonata</name>
    <dbReference type="NCBI Taxonomy" id="2478898"/>
    <lineage>
        <taxon>Eukaryota</taxon>
        <taxon>Fungi</taxon>
        <taxon>Dikarya</taxon>
        <taxon>Basidiomycota</taxon>
        <taxon>Agaricomycotina</taxon>
        <taxon>Agaricomycetes</taxon>
        <taxon>Polyporales</taxon>
        <taxon>Cerrenaceae</taxon>
        <taxon>Cerrena</taxon>
    </lineage>
</organism>
<name>A0AAW0FPB2_9APHY</name>
<dbReference type="EMBL" id="JASBNA010000052">
    <property type="protein sequence ID" value="KAK7680064.1"/>
    <property type="molecule type" value="Genomic_DNA"/>
</dbReference>
<accession>A0AAW0FPB2</accession>
<feature type="compositionally biased region" description="Acidic residues" evidence="2">
    <location>
        <begin position="190"/>
        <end position="215"/>
    </location>
</feature>
<feature type="compositionally biased region" description="Basic and acidic residues" evidence="2">
    <location>
        <begin position="272"/>
        <end position="298"/>
    </location>
</feature>
<dbReference type="InterPro" id="IPR015267">
    <property type="entry name" value="PPP4R2"/>
</dbReference>
<sequence>MIAIPPLDPDLEKFLTKIVESKQYVPRSSLEWGQDILPRIIARIESMSAASQNGEKYAPRPEGINLPESIVKSKDKIVRNLQGDFGESPPFTIQRISELLIDPKGQGYILDNNVQLFKYFNSLTKLFVVSSSIIDFPPPTFETNKKKGPRLVLNGTEKLPESISLIKIPWLGEFKSNDKEHENKGNGTNENDDKENDDKENDDKENDDKENEQNEQNETSLLEPILVECESKETSRRKRDDSFEDEDTSTSPSNGYKKSKPNDSSPMSSDNSSDKSDTTLELVEKSPESKAKNESLQG</sequence>
<protein>
    <submittedName>
        <fullName evidence="3">Uncharacterized protein</fullName>
    </submittedName>
</protein>
<dbReference type="PANTHER" id="PTHR16487">
    <property type="entry name" value="PPP4R2-RELATED PROTEIN"/>
    <property type="match status" value="1"/>
</dbReference>
<dbReference type="Proteomes" id="UP001385951">
    <property type="component" value="Unassembled WGS sequence"/>
</dbReference>
<dbReference type="GO" id="GO:0030289">
    <property type="term" value="C:protein phosphatase 4 complex"/>
    <property type="evidence" value="ECO:0007669"/>
    <property type="project" value="InterPro"/>
</dbReference>
<dbReference type="PANTHER" id="PTHR16487:SF0">
    <property type="entry name" value="PROTEIN PHOSPHATASE 4 REGULATORY SUBUNIT 2-RELATED"/>
    <property type="match status" value="1"/>
</dbReference>
<evidence type="ECO:0000256" key="1">
    <source>
        <dbReference type="ARBA" id="ARBA00009207"/>
    </source>
</evidence>
<feature type="compositionally biased region" description="Low complexity" evidence="2">
    <location>
        <begin position="262"/>
        <end position="271"/>
    </location>
</feature>
<dbReference type="AlphaFoldDB" id="A0AAW0FPB2"/>
<dbReference type="GO" id="GO:0005634">
    <property type="term" value="C:nucleus"/>
    <property type="evidence" value="ECO:0007669"/>
    <property type="project" value="TreeGrafter"/>
</dbReference>
<feature type="region of interest" description="Disordered" evidence="2">
    <location>
        <begin position="176"/>
        <end position="298"/>
    </location>
</feature>
<evidence type="ECO:0000256" key="2">
    <source>
        <dbReference type="SAM" id="MobiDB-lite"/>
    </source>
</evidence>
<keyword evidence="4" id="KW-1185">Reference proteome</keyword>
<dbReference type="GO" id="GO:0005737">
    <property type="term" value="C:cytoplasm"/>
    <property type="evidence" value="ECO:0007669"/>
    <property type="project" value="TreeGrafter"/>
</dbReference>
<comment type="similarity">
    <text evidence="1">Belongs to the PPP4R2 family.</text>
</comment>
<reference evidence="3 4" key="1">
    <citation type="submission" date="2022-09" db="EMBL/GenBank/DDBJ databases">
        <authorList>
            <person name="Palmer J.M."/>
        </authorList>
    </citation>
    <scope>NUCLEOTIDE SEQUENCE [LARGE SCALE GENOMIC DNA]</scope>
    <source>
        <strain evidence="3 4">DSM 7382</strain>
    </source>
</reference>
<evidence type="ECO:0000313" key="3">
    <source>
        <dbReference type="EMBL" id="KAK7680064.1"/>
    </source>
</evidence>
<evidence type="ECO:0000313" key="4">
    <source>
        <dbReference type="Proteomes" id="UP001385951"/>
    </source>
</evidence>
<comment type="caution">
    <text evidence="3">The sequence shown here is derived from an EMBL/GenBank/DDBJ whole genome shotgun (WGS) entry which is preliminary data.</text>
</comment>
<proteinExistence type="inferred from homology"/>
<dbReference type="GO" id="GO:0019888">
    <property type="term" value="F:protein phosphatase regulator activity"/>
    <property type="evidence" value="ECO:0007669"/>
    <property type="project" value="InterPro"/>
</dbReference>
<gene>
    <name evidence="3" type="ORF">QCA50_016789</name>
</gene>
<feature type="compositionally biased region" description="Basic and acidic residues" evidence="2">
    <location>
        <begin position="229"/>
        <end position="241"/>
    </location>
</feature>